<evidence type="ECO:0000313" key="3">
    <source>
        <dbReference type="EMBL" id="MBJ3775833.1"/>
    </source>
</evidence>
<keyword evidence="3" id="KW-0223">Dioxygenase</keyword>
<proteinExistence type="inferred from homology"/>
<dbReference type="Pfam" id="PF00866">
    <property type="entry name" value="Ring_hydroxyl_B"/>
    <property type="match status" value="1"/>
</dbReference>
<dbReference type="AlphaFoldDB" id="A0A934IG40"/>
<dbReference type="Proteomes" id="UP000609531">
    <property type="component" value="Unassembled WGS sequence"/>
</dbReference>
<accession>A0A934IG40</accession>
<sequence>MSLAEAAAPLESDLLLQHQVTQFLYAYARCLDEDRLEDWPTFFDDACFYGILPRENAVKGLPLCVLSARTQGMLKDRVKSLREANIYNLHYPRHVVSNVEILACRSDSLDVVSNVTVYQTDMEGRTTLFCVGQYNDRLNRKDGGALKIGSRTVTIDTYNIPNLLAIPI</sequence>
<dbReference type="Gene3D" id="3.10.450.50">
    <property type="match status" value="1"/>
</dbReference>
<keyword evidence="2" id="KW-0560">Oxidoreductase</keyword>
<dbReference type="CDD" id="cd00667">
    <property type="entry name" value="ring_hydroxylating_dioxygenases_beta"/>
    <property type="match status" value="1"/>
</dbReference>
<protein>
    <submittedName>
        <fullName evidence="3">Aromatic-ring-hydroxylating dioxygenase subunit beta</fullName>
    </submittedName>
</protein>
<dbReference type="EMBL" id="JAEKJA010000006">
    <property type="protein sequence ID" value="MBJ3775833.1"/>
    <property type="molecule type" value="Genomic_DNA"/>
</dbReference>
<reference evidence="3" key="1">
    <citation type="submission" date="2020-12" db="EMBL/GenBank/DDBJ databases">
        <title>Bacterial taxonomy.</title>
        <authorList>
            <person name="Pan X."/>
        </authorList>
    </citation>
    <scope>NUCLEOTIDE SEQUENCE</scope>
    <source>
        <strain evidence="3">B2012</strain>
    </source>
</reference>
<comment type="caution">
    <text evidence="3">The sequence shown here is derived from an EMBL/GenBank/DDBJ whole genome shotgun (WGS) entry which is preliminary data.</text>
</comment>
<evidence type="ECO:0000256" key="1">
    <source>
        <dbReference type="ARBA" id="ARBA00009570"/>
    </source>
</evidence>
<dbReference type="InterPro" id="IPR032710">
    <property type="entry name" value="NTF2-like_dom_sf"/>
</dbReference>
<dbReference type="SUPFAM" id="SSF54427">
    <property type="entry name" value="NTF2-like"/>
    <property type="match status" value="1"/>
</dbReference>
<keyword evidence="4" id="KW-1185">Reference proteome</keyword>
<comment type="similarity">
    <text evidence="1">Belongs to the bacterial ring-hydroxylating dioxygenase beta subunit family.</text>
</comment>
<organism evidence="3 4">
    <name type="scientific">Acuticoccus mangrovi</name>
    <dbReference type="NCBI Taxonomy" id="2796142"/>
    <lineage>
        <taxon>Bacteria</taxon>
        <taxon>Pseudomonadati</taxon>
        <taxon>Pseudomonadota</taxon>
        <taxon>Alphaproteobacteria</taxon>
        <taxon>Hyphomicrobiales</taxon>
        <taxon>Amorphaceae</taxon>
        <taxon>Acuticoccus</taxon>
    </lineage>
</organism>
<dbReference type="GO" id="GO:0051213">
    <property type="term" value="F:dioxygenase activity"/>
    <property type="evidence" value="ECO:0007669"/>
    <property type="project" value="UniProtKB-KW"/>
</dbReference>
<evidence type="ECO:0000313" key="4">
    <source>
        <dbReference type="Proteomes" id="UP000609531"/>
    </source>
</evidence>
<evidence type="ECO:0000256" key="2">
    <source>
        <dbReference type="ARBA" id="ARBA00023002"/>
    </source>
</evidence>
<dbReference type="InterPro" id="IPR000391">
    <property type="entry name" value="Rng_hydr_dOase-bsu"/>
</dbReference>
<name>A0A934IG40_9HYPH</name>
<dbReference type="RefSeq" id="WP_198881728.1">
    <property type="nucleotide sequence ID" value="NZ_JAEKJA010000006.1"/>
</dbReference>
<gene>
    <name evidence="3" type="ORF">JCR33_09060</name>
</gene>